<feature type="region of interest" description="Disordered" evidence="1">
    <location>
        <begin position="1"/>
        <end position="116"/>
    </location>
</feature>
<evidence type="ECO:0000256" key="1">
    <source>
        <dbReference type="SAM" id="MobiDB-lite"/>
    </source>
</evidence>
<evidence type="ECO:0000313" key="2">
    <source>
        <dbReference type="EMBL" id="EEC03209.1"/>
    </source>
</evidence>
<dbReference type="EMBL" id="ABJB010563274">
    <property type="status" value="NOT_ANNOTATED_CDS"/>
    <property type="molecule type" value="Genomic_DNA"/>
</dbReference>
<feature type="compositionally biased region" description="Basic and acidic residues" evidence="1">
    <location>
        <begin position="78"/>
        <end position="92"/>
    </location>
</feature>
<dbReference type="EMBL" id="ABJB010323778">
    <property type="status" value="NOT_ANNOTATED_CDS"/>
    <property type="molecule type" value="Genomic_DNA"/>
</dbReference>
<name>B7P9D7_IXOSC</name>
<reference evidence="3" key="2">
    <citation type="submission" date="2020-05" db="UniProtKB">
        <authorList>
            <consortium name="EnsemblMetazoa"/>
        </authorList>
    </citation>
    <scope>IDENTIFICATION</scope>
    <source>
        <strain evidence="3">wikel</strain>
    </source>
</reference>
<dbReference type="InParanoid" id="B7P9D7"/>
<dbReference type="VEuPathDB" id="VectorBase:ISCW002521"/>
<accession>B7P9D7</accession>
<sequence length="116" mass="13014">MTHGNRRPPCIPGREKRSPGVLARDERRTIPVHRHGRAGRLARSRHCDPGSERGDSAEEQRPEQTEAWMQRPLITVRQESRAAEGKEARRLSDQASAAAERGPEPCRRLQARAGGH</sequence>
<feature type="compositionally biased region" description="Basic and acidic residues" evidence="1">
    <location>
        <begin position="13"/>
        <end position="29"/>
    </location>
</feature>
<reference evidence="2 4" key="1">
    <citation type="submission" date="2008-03" db="EMBL/GenBank/DDBJ databases">
        <title>Annotation of Ixodes scapularis.</title>
        <authorList>
            <consortium name="Ixodes scapularis Genome Project Consortium"/>
            <person name="Caler E."/>
            <person name="Hannick L.I."/>
            <person name="Bidwell S."/>
            <person name="Joardar V."/>
            <person name="Thiagarajan M."/>
            <person name="Amedeo P."/>
            <person name="Galinsky K.J."/>
            <person name="Schobel S."/>
            <person name="Inman J."/>
            <person name="Hostetler J."/>
            <person name="Miller J."/>
            <person name="Hammond M."/>
            <person name="Megy K."/>
            <person name="Lawson D."/>
            <person name="Kodira C."/>
            <person name="Sutton G."/>
            <person name="Meyer J."/>
            <person name="Hill C.A."/>
            <person name="Birren B."/>
            <person name="Nene V."/>
            <person name="Collins F."/>
            <person name="Alarcon-Chaidez F."/>
            <person name="Wikel S."/>
            <person name="Strausberg R."/>
        </authorList>
    </citation>
    <scope>NUCLEOTIDE SEQUENCE [LARGE SCALE GENOMIC DNA]</scope>
    <source>
        <strain evidence="4">Wikel</strain>
        <strain evidence="2">Wikel colony</strain>
    </source>
</reference>
<feature type="compositionally biased region" description="Basic residues" evidence="1">
    <location>
        <begin position="30"/>
        <end position="44"/>
    </location>
</feature>
<protein>
    <submittedName>
        <fullName evidence="2 3">Uncharacterized protein</fullName>
    </submittedName>
</protein>
<feature type="compositionally biased region" description="Basic and acidic residues" evidence="1">
    <location>
        <begin position="45"/>
        <end position="64"/>
    </location>
</feature>
<dbReference type="HOGENOM" id="CLU_2099534_0_0_1"/>
<proteinExistence type="predicted"/>
<evidence type="ECO:0000313" key="4">
    <source>
        <dbReference type="Proteomes" id="UP000001555"/>
    </source>
</evidence>
<evidence type="ECO:0000313" key="3">
    <source>
        <dbReference type="EnsemblMetazoa" id="ISCW002521-PA"/>
    </source>
</evidence>
<dbReference type="PaxDb" id="6945-B7P9D7"/>
<dbReference type="EnsemblMetazoa" id="ISCW002521-RA">
    <property type="protein sequence ID" value="ISCW002521-PA"/>
    <property type="gene ID" value="ISCW002521"/>
</dbReference>
<gene>
    <name evidence="2" type="ORF">IscW_ISCW002521</name>
</gene>
<dbReference type="VEuPathDB" id="VectorBase:ISCI002521"/>
<dbReference type="AlphaFoldDB" id="B7P9D7"/>
<dbReference type="EMBL" id="DS662727">
    <property type="protein sequence ID" value="EEC03209.1"/>
    <property type="molecule type" value="Genomic_DNA"/>
</dbReference>
<dbReference type="Proteomes" id="UP000001555">
    <property type="component" value="Unassembled WGS sequence"/>
</dbReference>
<dbReference type="EMBL" id="ABJB010389491">
    <property type="status" value="NOT_ANNOTATED_CDS"/>
    <property type="molecule type" value="Genomic_DNA"/>
</dbReference>
<keyword evidence="4" id="KW-1185">Reference proteome</keyword>
<organism>
    <name type="scientific">Ixodes scapularis</name>
    <name type="common">Black-legged tick</name>
    <name type="synonym">Deer tick</name>
    <dbReference type="NCBI Taxonomy" id="6945"/>
    <lineage>
        <taxon>Eukaryota</taxon>
        <taxon>Metazoa</taxon>
        <taxon>Ecdysozoa</taxon>
        <taxon>Arthropoda</taxon>
        <taxon>Chelicerata</taxon>
        <taxon>Arachnida</taxon>
        <taxon>Acari</taxon>
        <taxon>Parasitiformes</taxon>
        <taxon>Ixodida</taxon>
        <taxon>Ixodoidea</taxon>
        <taxon>Ixodidae</taxon>
        <taxon>Ixodinae</taxon>
        <taxon>Ixodes</taxon>
    </lineage>
</organism>